<name>A0ABU0FCC4_9HYPH</name>
<keyword evidence="2 5" id="KW-0813">Transport</keyword>
<evidence type="ECO:0000313" key="8">
    <source>
        <dbReference type="Proteomes" id="UP001237448"/>
    </source>
</evidence>
<sequence>MPASKPHPLKLALAATAALLLAGPALAQDKVVNVYNWSDYIDPSVLESFTKDTGIKVVYDTMDSNEVLETKLYAGHSGYDVVVPTGANLQREIKAGVFQPLDKSKIPNLKYAWDEIVKRLQTYDPGNKYAVNYMWGTTGIGYNVDKAKQRMGDQPMNSWDVIFKPEILSKFADCGIYFLDTPDELIPAAQKYLGLDPNSKDPKDIAKATAALVAISKYVKKFHSSEYINALANGDICLAVGWSGDVIQAKNRAIDAHTKSPDKPLVDIGYAIPKEGALMWFDSMAIPKDAAHVDEAHAFINYMMRPDIAAKNTNYVSYPNGNLESQKSVNPDILSNTSIYPDAATLAKLFITTPPDAKIQKLWTRNWTKIKTGQ</sequence>
<keyword evidence="4 5" id="KW-0574">Periplasm</keyword>
<organism evidence="7 8">
    <name type="scientific">Labrys monachus</name>
    <dbReference type="NCBI Taxonomy" id="217067"/>
    <lineage>
        <taxon>Bacteria</taxon>
        <taxon>Pseudomonadati</taxon>
        <taxon>Pseudomonadota</taxon>
        <taxon>Alphaproteobacteria</taxon>
        <taxon>Hyphomicrobiales</taxon>
        <taxon>Xanthobacteraceae</taxon>
        <taxon>Labrys</taxon>
    </lineage>
</organism>
<dbReference type="SUPFAM" id="SSF53850">
    <property type="entry name" value="Periplasmic binding protein-like II"/>
    <property type="match status" value="1"/>
</dbReference>
<feature type="chain" id="PRO_5047060044" description="Putrescine-binding periplasmic protein" evidence="6">
    <location>
        <begin position="28"/>
        <end position="374"/>
    </location>
</feature>
<evidence type="ECO:0000256" key="5">
    <source>
        <dbReference type="PIRNR" id="PIRNR019574"/>
    </source>
</evidence>
<dbReference type="Proteomes" id="UP001237448">
    <property type="component" value="Unassembled WGS sequence"/>
</dbReference>
<dbReference type="PANTHER" id="PTHR30222">
    <property type="entry name" value="SPERMIDINE/PUTRESCINE-BINDING PERIPLASMIC PROTEIN"/>
    <property type="match status" value="1"/>
</dbReference>
<dbReference type="PIRSF" id="PIRSF019574">
    <property type="entry name" value="Periplasmic_polyamine_BP"/>
    <property type="match status" value="1"/>
</dbReference>
<dbReference type="PANTHER" id="PTHR30222:SF12">
    <property type="entry name" value="NORSPERMIDINE SENSOR"/>
    <property type="match status" value="1"/>
</dbReference>
<evidence type="ECO:0000256" key="3">
    <source>
        <dbReference type="ARBA" id="ARBA00022729"/>
    </source>
</evidence>
<feature type="signal peptide" evidence="6">
    <location>
        <begin position="1"/>
        <end position="27"/>
    </location>
</feature>
<comment type="caution">
    <text evidence="7">The sequence shown here is derived from an EMBL/GenBank/DDBJ whole genome shotgun (WGS) entry which is preliminary data.</text>
</comment>
<comment type="similarity">
    <text evidence="5">Belongs to the bacterial solute-binding protein PotD/PotF family.</text>
</comment>
<dbReference type="Gene3D" id="3.40.190.10">
    <property type="entry name" value="Periplasmic binding protein-like II"/>
    <property type="match status" value="2"/>
</dbReference>
<proteinExistence type="inferred from homology"/>
<comment type="function">
    <text evidence="5">Required for the activity of the bacterial periplasmic transport system of putrescine.</text>
</comment>
<gene>
    <name evidence="7" type="ORF">J3R73_002047</name>
</gene>
<accession>A0ABU0FCC4</accession>
<keyword evidence="3 6" id="KW-0732">Signal</keyword>
<reference evidence="7 8" key="1">
    <citation type="submission" date="2023-07" db="EMBL/GenBank/DDBJ databases">
        <title>Genomic Encyclopedia of Type Strains, Phase IV (KMG-IV): sequencing the most valuable type-strain genomes for metagenomic binning, comparative biology and taxonomic classification.</title>
        <authorList>
            <person name="Goeker M."/>
        </authorList>
    </citation>
    <scope>NUCLEOTIDE SEQUENCE [LARGE SCALE GENOMIC DNA]</scope>
    <source>
        <strain evidence="7 8">DSM 5896</strain>
    </source>
</reference>
<dbReference type="InterPro" id="IPR006059">
    <property type="entry name" value="SBP"/>
</dbReference>
<dbReference type="PRINTS" id="PR00909">
    <property type="entry name" value="SPERMDNBNDNG"/>
</dbReference>
<evidence type="ECO:0000256" key="1">
    <source>
        <dbReference type="ARBA" id="ARBA00004418"/>
    </source>
</evidence>
<keyword evidence="8" id="KW-1185">Reference proteome</keyword>
<dbReference type="RefSeq" id="WP_307425854.1">
    <property type="nucleotide sequence ID" value="NZ_JAUSVK010000001.1"/>
</dbReference>
<evidence type="ECO:0000256" key="2">
    <source>
        <dbReference type="ARBA" id="ARBA00022448"/>
    </source>
</evidence>
<evidence type="ECO:0000256" key="4">
    <source>
        <dbReference type="ARBA" id="ARBA00022764"/>
    </source>
</evidence>
<evidence type="ECO:0000256" key="6">
    <source>
        <dbReference type="SAM" id="SignalP"/>
    </source>
</evidence>
<evidence type="ECO:0000313" key="7">
    <source>
        <dbReference type="EMBL" id="MDQ0392255.1"/>
    </source>
</evidence>
<comment type="subcellular location">
    <subcellularLocation>
        <location evidence="1 5">Periplasm</location>
    </subcellularLocation>
</comment>
<protein>
    <recommendedName>
        <fullName evidence="5">Putrescine-binding periplasmic protein</fullName>
    </recommendedName>
</protein>
<dbReference type="EMBL" id="JAUSVK010000001">
    <property type="protein sequence ID" value="MDQ0392255.1"/>
    <property type="molecule type" value="Genomic_DNA"/>
</dbReference>
<dbReference type="Pfam" id="PF13416">
    <property type="entry name" value="SBP_bac_8"/>
    <property type="match status" value="1"/>
</dbReference>
<dbReference type="InterPro" id="IPR001188">
    <property type="entry name" value="Sperm_putr-bd"/>
</dbReference>
<dbReference type="CDD" id="cd13659">
    <property type="entry name" value="PBP2_PotF"/>
    <property type="match status" value="1"/>
</dbReference>